<protein>
    <submittedName>
        <fullName evidence="3 4">Uncharacterized protein LOC110990108</fullName>
    </submittedName>
</protein>
<dbReference type="RefSeq" id="XP_022110636.1">
    <property type="nucleotide sequence ID" value="XM_022254944.1"/>
</dbReference>
<evidence type="ECO:0000313" key="4">
    <source>
        <dbReference type="RefSeq" id="XP_022110637.1"/>
    </source>
</evidence>
<reference evidence="3 4" key="1">
    <citation type="submission" date="2025-04" db="UniProtKB">
        <authorList>
            <consortium name="RefSeq"/>
        </authorList>
    </citation>
    <scope>IDENTIFICATION</scope>
</reference>
<organism evidence="2 4">
    <name type="scientific">Acanthaster planci</name>
    <name type="common">Crown-of-thorns starfish</name>
    <dbReference type="NCBI Taxonomy" id="133434"/>
    <lineage>
        <taxon>Eukaryota</taxon>
        <taxon>Metazoa</taxon>
        <taxon>Echinodermata</taxon>
        <taxon>Eleutherozoa</taxon>
        <taxon>Asterozoa</taxon>
        <taxon>Asteroidea</taxon>
        <taxon>Valvatacea</taxon>
        <taxon>Valvatida</taxon>
        <taxon>Acanthasteridae</taxon>
        <taxon>Acanthaster</taxon>
    </lineage>
</organism>
<accession>A0A8B7ZZV1</accession>
<dbReference type="AlphaFoldDB" id="A0A8B7ZZV1"/>
<dbReference type="InterPro" id="IPR001398">
    <property type="entry name" value="Macrophage_inhib_fac"/>
</dbReference>
<evidence type="ECO:0000256" key="1">
    <source>
        <dbReference type="ARBA" id="ARBA00005851"/>
    </source>
</evidence>
<evidence type="ECO:0000313" key="2">
    <source>
        <dbReference type="Proteomes" id="UP000694845"/>
    </source>
</evidence>
<evidence type="ECO:0000313" key="3">
    <source>
        <dbReference type="RefSeq" id="XP_022110636.1"/>
    </source>
</evidence>
<dbReference type="Pfam" id="PF01187">
    <property type="entry name" value="MIF"/>
    <property type="match status" value="1"/>
</dbReference>
<comment type="similarity">
    <text evidence="1">Belongs to the MIF family.</text>
</comment>
<sequence>MPIVQIHTNLSADALPPEFRVKLVEMFASIFKLSQHSVLVGLSTDERLYGGVDGSDPLFVMQVIKADGFEDVDENRQTIKALLGLLIGEMGVPEKSIRIILLNVPSTRIGISAGLLTDVIKERQKASGTKQPSQD</sequence>
<dbReference type="Gene3D" id="3.30.429.10">
    <property type="entry name" value="Macrophage Migration Inhibitory Factor"/>
    <property type="match status" value="1"/>
</dbReference>
<keyword evidence="2" id="KW-1185">Reference proteome</keyword>
<dbReference type="OrthoDB" id="255819at2759"/>
<dbReference type="Proteomes" id="UP000694845">
    <property type="component" value="Unplaced"/>
</dbReference>
<dbReference type="GeneID" id="110990108"/>
<gene>
    <name evidence="3 4" type="primary">LOC110990108</name>
</gene>
<name>A0A8B7ZZV1_ACAPL</name>
<dbReference type="RefSeq" id="XP_022110637.1">
    <property type="nucleotide sequence ID" value="XM_022254945.1"/>
</dbReference>
<proteinExistence type="inferred from homology"/>
<dbReference type="SUPFAM" id="SSF55331">
    <property type="entry name" value="Tautomerase/MIF"/>
    <property type="match status" value="1"/>
</dbReference>
<dbReference type="KEGG" id="aplc:110990108"/>
<dbReference type="InterPro" id="IPR014347">
    <property type="entry name" value="Tautomerase/MIF_sf"/>
</dbReference>